<dbReference type="Proteomes" id="UP000001514">
    <property type="component" value="Unassembled WGS sequence"/>
</dbReference>
<dbReference type="InParanoid" id="D8SJX6"/>
<accession>D8SJX6</accession>
<evidence type="ECO:0000256" key="1">
    <source>
        <dbReference type="SAM" id="MobiDB-lite"/>
    </source>
</evidence>
<evidence type="ECO:0000313" key="2">
    <source>
        <dbReference type="EMBL" id="EFJ15127.1"/>
    </source>
</evidence>
<proteinExistence type="predicted"/>
<dbReference type="EMBL" id="GL377624">
    <property type="protein sequence ID" value="EFJ15127.1"/>
    <property type="molecule type" value="Genomic_DNA"/>
</dbReference>
<keyword evidence="3" id="KW-1185">Reference proteome</keyword>
<evidence type="ECO:0000313" key="3">
    <source>
        <dbReference type="Proteomes" id="UP000001514"/>
    </source>
</evidence>
<dbReference type="HOGENOM" id="CLU_699430_0_0_1"/>
<sequence>MACLALALQPVKGPDVLLQTREWFPPARAADVSSSFRSTRIAFAAGKQISVDVVGTGDATFSYTLRFLSLVRLGDDALAAASGQVVVGKENKYRVVYRLVNTVYVLGITSAHQDDSANNIFECANVVNQTVSVLVAACKGIDVNTERVIRKYTEIYMTLDAVLHGVSAARLSFILSSIHGDNVGQIFFSAAEAENRARGADSWNQIKHHPSERLANVEVLSNATFEIPEETIAAGDEFKATLAPPAPAATPALPPPPEEKPAENEDPFAASDALTKPESLAGGFKKAKDTKDITAGLSELSVPTVAPGAAESTFVGVEGFEGDYGGLDFNDDYGGGFGDAFEGLTDAFGGGLDASDYATAEDKAAASGLAGLEELEGGGGRKAGTKPATEKSEAK</sequence>
<dbReference type="Gramene" id="EFJ15127">
    <property type="protein sequence ID" value="EFJ15127"/>
    <property type="gene ID" value="SELMODRAFT_180354"/>
</dbReference>
<dbReference type="KEGG" id="smo:SELMODRAFT_180354"/>
<dbReference type="FunCoup" id="D8SJX6">
    <property type="interactions" value="2499"/>
</dbReference>
<dbReference type="STRING" id="88036.D8SJX6"/>
<organism evidence="3">
    <name type="scientific">Selaginella moellendorffii</name>
    <name type="common">Spikemoss</name>
    <dbReference type="NCBI Taxonomy" id="88036"/>
    <lineage>
        <taxon>Eukaryota</taxon>
        <taxon>Viridiplantae</taxon>
        <taxon>Streptophyta</taxon>
        <taxon>Embryophyta</taxon>
        <taxon>Tracheophyta</taxon>
        <taxon>Lycopodiopsida</taxon>
        <taxon>Selaginellales</taxon>
        <taxon>Selaginellaceae</taxon>
        <taxon>Selaginella</taxon>
    </lineage>
</organism>
<dbReference type="AlphaFoldDB" id="D8SJX6"/>
<feature type="compositionally biased region" description="Pro residues" evidence="1">
    <location>
        <begin position="244"/>
        <end position="256"/>
    </location>
</feature>
<feature type="non-terminal residue" evidence="2">
    <location>
        <position position="395"/>
    </location>
</feature>
<name>D8SJX6_SELML</name>
<gene>
    <name evidence="2" type="ORF">SELMODRAFT_180354</name>
</gene>
<dbReference type="PANTHER" id="PTHR37769:SF1">
    <property type="entry name" value="OS08G0243900 PROTEIN"/>
    <property type="match status" value="1"/>
</dbReference>
<reference evidence="2 3" key="1">
    <citation type="journal article" date="2011" name="Science">
        <title>The Selaginella genome identifies genetic changes associated with the evolution of vascular plants.</title>
        <authorList>
            <person name="Banks J.A."/>
            <person name="Nishiyama T."/>
            <person name="Hasebe M."/>
            <person name="Bowman J.L."/>
            <person name="Gribskov M."/>
            <person name="dePamphilis C."/>
            <person name="Albert V.A."/>
            <person name="Aono N."/>
            <person name="Aoyama T."/>
            <person name="Ambrose B.A."/>
            <person name="Ashton N.W."/>
            <person name="Axtell M.J."/>
            <person name="Barker E."/>
            <person name="Barker M.S."/>
            <person name="Bennetzen J.L."/>
            <person name="Bonawitz N.D."/>
            <person name="Chapple C."/>
            <person name="Cheng C."/>
            <person name="Correa L.G."/>
            <person name="Dacre M."/>
            <person name="DeBarry J."/>
            <person name="Dreyer I."/>
            <person name="Elias M."/>
            <person name="Engstrom E.M."/>
            <person name="Estelle M."/>
            <person name="Feng L."/>
            <person name="Finet C."/>
            <person name="Floyd S.K."/>
            <person name="Frommer W.B."/>
            <person name="Fujita T."/>
            <person name="Gramzow L."/>
            <person name="Gutensohn M."/>
            <person name="Harholt J."/>
            <person name="Hattori M."/>
            <person name="Heyl A."/>
            <person name="Hirai T."/>
            <person name="Hiwatashi Y."/>
            <person name="Ishikawa M."/>
            <person name="Iwata M."/>
            <person name="Karol K.G."/>
            <person name="Koehler B."/>
            <person name="Kolukisaoglu U."/>
            <person name="Kubo M."/>
            <person name="Kurata T."/>
            <person name="Lalonde S."/>
            <person name="Li K."/>
            <person name="Li Y."/>
            <person name="Litt A."/>
            <person name="Lyons E."/>
            <person name="Manning G."/>
            <person name="Maruyama T."/>
            <person name="Michael T.P."/>
            <person name="Mikami K."/>
            <person name="Miyazaki S."/>
            <person name="Morinaga S."/>
            <person name="Murata T."/>
            <person name="Mueller-Roeber B."/>
            <person name="Nelson D.R."/>
            <person name="Obara M."/>
            <person name="Oguri Y."/>
            <person name="Olmstead R.G."/>
            <person name="Onodera N."/>
            <person name="Petersen B.L."/>
            <person name="Pils B."/>
            <person name="Prigge M."/>
            <person name="Rensing S.A."/>
            <person name="Riano-Pachon D.M."/>
            <person name="Roberts A.W."/>
            <person name="Sato Y."/>
            <person name="Scheller H.V."/>
            <person name="Schulz B."/>
            <person name="Schulz C."/>
            <person name="Shakirov E.V."/>
            <person name="Shibagaki N."/>
            <person name="Shinohara N."/>
            <person name="Shippen D.E."/>
            <person name="Soerensen I."/>
            <person name="Sotooka R."/>
            <person name="Sugimoto N."/>
            <person name="Sugita M."/>
            <person name="Sumikawa N."/>
            <person name="Tanurdzic M."/>
            <person name="Theissen G."/>
            <person name="Ulvskov P."/>
            <person name="Wakazuki S."/>
            <person name="Weng J.K."/>
            <person name="Willats W.W."/>
            <person name="Wipf D."/>
            <person name="Wolf P.G."/>
            <person name="Yang L."/>
            <person name="Zimmer A.D."/>
            <person name="Zhu Q."/>
            <person name="Mitros T."/>
            <person name="Hellsten U."/>
            <person name="Loque D."/>
            <person name="Otillar R."/>
            <person name="Salamov A."/>
            <person name="Schmutz J."/>
            <person name="Shapiro H."/>
            <person name="Lindquist E."/>
            <person name="Lucas S."/>
            <person name="Rokhsar D."/>
            <person name="Grigoriev I.V."/>
        </authorList>
    </citation>
    <scope>NUCLEOTIDE SEQUENCE [LARGE SCALE GENOMIC DNA]</scope>
</reference>
<dbReference type="eggNOG" id="KOG2398">
    <property type="taxonomic scope" value="Eukaryota"/>
</dbReference>
<protein>
    <submittedName>
        <fullName evidence="2">Uncharacterized protein</fullName>
    </submittedName>
</protein>
<feature type="region of interest" description="Disordered" evidence="1">
    <location>
        <begin position="369"/>
        <end position="395"/>
    </location>
</feature>
<feature type="region of interest" description="Disordered" evidence="1">
    <location>
        <begin position="243"/>
        <end position="268"/>
    </location>
</feature>
<dbReference type="OMA" id="WINVEAH"/>
<dbReference type="PANTHER" id="PTHR37769">
    <property type="entry name" value="OS08G0243900 PROTEIN"/>
    <property type="match status" value="1"/>
</dbReference>